<protein>
    <submittedName>
        <fullName evidence="3">Uncharacterized protein</fullName>
    </submittedName>
</protein>
<feature type="transmembrane region" description="Helical" evidence="2">
    <location>
        <begin position="19"/>
        <end position="37"/>
    </location>
</feature>
<keyword evidence="2" id="KW-1133">Transmembrane helix</keyword>
<dbReference type="EMBL" id="QQNH01000029">
    <property type="protein sequence ID" value="RDE07906.1"/>
    <property type="molecule type" value="Genomic_DNA"/>
</dbReference>
<name>A0A369VZT3_9HYPH</name>
<evidence type="ECO:0000256" key="2">
    <source>
        <dbReference type="SAM" id="Phobius"/>
    </source>
</evidence>
<proteinExistence type="predicted"/>
<keyword evidence="4" id="KW-1185">Reference proteome</keyword>
<evidence type="ECO:0000313" key="3">
    <source>
        <dbReference type="EMBL" id="RDE07906.1"/>
    </source>
</evidence>
<evidence type="ECO:0000256" key="1">
    <source>
        <dbReference type="SAM" id="MobiDB-lite"/>
    </source>
</evidence>
<feature type="region of interest" description="Disordered" evidence="1">
    <location>
        <begin position="41"/>
        <end position="63"/>
    </location>
</feature>
<sequence>MTYLDPDQMRHTAPNWRQWVLRIAGAAVLLAVGWMVLTLGTGDGSPRPEIVSEPGSRQALPAP</sequence>
<comment type="caution">
    <text evidence="3">The sequence shown here is derived from an EMBL/GenBank/DDBJ whole genome shotgun (WGS) entry which is preliminary data.</text>
</comment>
<accession>A0A369VZT3</accession>
<evidence type="ECO:0000313" key="4">
    <source>
        <dbReference type="Proteomes" id="UP000253759"/>
    </source>
</evidence>
<dbReference type="OrthoDB" id="7283966at2"/>
<reference evidence="4" key="1">
    <citation type="submission" date="2018-07" db="EMBL/GenBank/DDBJ databases">
        <authorList>
            <person name="Liu B.-T."/>
            <person name="Du Z."/>
        </authorList>
    </citation>
    <scope>NUCLEOTIDE SEQUENCE [LARGE SCALE GENOMIC DNA]</scope>
    <source>
        <strain evidence="4">XYN52</strain>
    </source>
</reference>
<organism evidence="3 4">
    <name type="scientific">Pelagibacterium lacus</name>
    <dbReference type="NCBI Taxonomy" id="2282655"/>
    <lineage>
        <taxon>Bacteria</taxon>
        <taxon>Pseudomonadati</taxon>
        <taxon>Pseudomonadota</taxon>
        <taxon>Alphaproteobacteria</taxon>
        <taxon>Hyphomicrobiales</taxon>
        <taxon>Devosiaceae</taxon>
        <taxon>Pelagibacterium</taxon>
    </lineage>
</organism>
<dbReference type="AlphaFoldDB" id="A0A369VZT3"/>
<gene>
    <name evidence="3" type="ORF">DVH29_14240</name>
</gene>
<keyword evidence="2" id="KW-0472">Membrane</keyword>
<dbReference type="RefSeq" id="WP_114646861.1">
    <property type="nucleotide sequence ID" value="NZ_QQNH01000029.1"/>
</dbReference>
<dbReference type="Proteomes" id="UP000253759">
    <property type="component" value="Unassembled WGS sequence"/>
</dbReference>
<keyword evidence="2" id="KW-0812">Transmembrane</keyword>